<feature type="domain" description="Protein kinase" evidence="18">
    <location>
        <begin position="444"/>
        <end position="731"/>
    </location>
</feature>
<keyword evidence="7" id="KW-0677">Repeat</keyword>
<keyword evidence="12" id="KW-0472">Membrane</keyword>
<feature type="region of interest" description="Disordered" evidence="16">
    <location>
        <begin position="45"/>
        <end position="65"/>
    </location>
</feature>
<organism evidence="19 20">
    <name type="scientific">Forsythia ovata</name>
    <dbReference type="NCBI Taxonomy" id="205694"/>
    <lineage>
        <taxon>Eukaryota</taxon>
        <taxon>Viridiplantae</taxon>
        <taxon>Streptophyta</taxon>
        <taxon>Embryophyta</taxon>
        <taxon>Tracheophyta</taxon>
        <taxon>Spermatophyta</taxon>
        <taxon>Magnoliopsida</taxon>
        <taxon>eudicotyledons</taxon>
        <taxon>Gunneridae</taxon>
        <taxon>Pentapetalae</taxon>
        <taxon>asterids</taxon>
        <taxon>lamiids</taxon>
        <taxon>Lamiales</taxon>
        <taxon>Oleaceae</taxon>
        <taxon>Forsythieae</taxon>
        <taxon>Forsythia</taxon>
    </lineage>
</organism>
<evidence type="ECO:0000256" key="6">
    <source>
        <dbReference type="ARBA" id="ARBA00022729"/>
    </source>
</evidence>
<evidence type="ECO:0000256" key="16">
    <source>
        <dbReference type="SAM" id="MobiDB-lite"/>
    </source>
</evidence>
<dbReference type="GO" id="GO:0016020">
    <property type="term" value="C:membrane"/>
    <property type="evidence" value="ECO:0007669"/>
    <property type="project" value="UniProtKB-SubCell"/>
</dbReference>
<evidence type="ECO:0000259" key="18">
    <source>
        <dbReference type="PROSITE" id="PS50011"/>
    </source>
</evidence>
<dbReference type="InterPro" id="IPR001245">
    <property type="entry name" value="Ser-Thr/Tyr_kinase_cat_dom"/>
</dbReference>
<feature type="signal peptide" evidence="17">
    <location>
        <begin position="1"/>
        <end position="17"/>
    </location>
</feature>
<dbReference type="CDD" id="cd14066">
    <property type="entry name" value="STKc_IRAK"/>
    <property type="match status" value="1"/>
</dbReference>
<evidence type="ECO:0000256" key="11">
    <source>
        <dbReference type="ARBA" id="ARBA00022989"/>
    </source>
</evidence>
<dbReference type="InterPro" id="IPR008271">
    <property type="entry name" value="Ser/Thr_kinase_AS"/>
</dbReference>
<evidence type="ECO:0000256" key="9">
    <source>
        <dbReference type="ARBA" id="ARBA00022777"/>
    </source>
</evidence>
<dbReference type="PROSITE" id="PS50011">
    <property type="entry name" value="PROTEIN_KINASE_DOM"/>
    <property type="match status" value="2"/>
</dbReference>
<dbReference type="EMBL" id="JBFOLJ010000003">
    <property type="protein sequence ID" value="KAL2549363.1"/>
    <property type="molecule type" value="Genomic_DNA"/>
</dbReference>
<keyword evidence="10 15" id="KW-0067">ATP-binding</keyword>
<evidence type="ECO:0000256" key="7">
    <source>
        <dbReference type="ARBA" id="ARBA00022737"/>
    </source>
</evidence>
<evidence type="ECO:0000256" key="4">
    <source>
        <dbReference type="ARBA" id="ARBA00022679"/>
    </source>
</evidence>
<dbReference type="Gene3D" id="1.10.510.10">
    <property type="entry name" value="Transferase(Phosphotransferase) domain 1"/>
    <property type="match status" value="1"/>
</dbReference>
<dbReference type="InterPro" id="IPR011009">
    <property type="entry name" value="Kinase-like_dom_sf"/>
</dbReference>
<dbReference type="FunFam" id="3.30.200.20:FF:000039">
    <property type="entry name" value="receptor-like protein kinase FERONIA"/>
    <property type="match status" value="1"/>
</dbReference>
<dbReference type="Pfam" id="PF12819">
    <property type="entry name" value="Malectin_like"/>
    <property type="match status" value="1"/>
</dbReference>
<keyword evidence="13" id="KW-0675">Receptor</keyword>
<feature type="binding site" evidence="15">
    <location>
        <position position="880"/>
    </location>
    <ligand>
        <name>ATP</name>
        <dbReference type="ChEBI" id="CHEBI:30616"/>
    </ligand>
</feature>
<dbReference type="InterPro" id="IPR024788">
    <property type="entry name" value="Malectin-like_Carb-bd_dom"/>
</dbReference>
<evidence type="ECO:0000256" key="15">
    <source>
        <dbReference type="PROSITE-ProRule" id="PRU10141"/>
    </source>
</evidence>
<dbReference type="GO" id="GO:0005524">
    <property type="term" value="F:ATP binding"/>
    <property type="evidence" value="ECO:0007669"/>
    <property type="project" value="UniProtKB-UniRule"/>
</dbReference>
<keyword evidence="20" id="KW-1185">Reference proteome</keyword>
<evidence type="ECO:0000256" key="2">
    <source>
        <dbReference type="ARBA" id="ARBA00022527"/>
    </source>
</evidence>
<dbReference type="PROSITE" id="PS00108">
    <property type="entry name" value="PROTEIN_KINASE_ST"/>
    <property type="match status" value="1"/>
</dbReference>
<keyword evidence="4" id="KW-0808">Transferase</keyword>
<dbReference type="PROSITE" id="PS00107">
    <property type="entry name" value="PROTEIN_KINASE_ATP"/>
    <property type="match status" value="2"/>
</dbReference>
<evidence type="ECO:0000256" key="10">
    <source>
        <dbReference type="ARBA" id="ARBA00022840"/>
    </source>
</evidence>
<feature type="domain" description="Protein kinase" evidence="18">
    <location>
        <begin position="852"/>
        <end position="939"/>
    </location>
</feature>
<keyword evidence="2" id="KW-0723">Serine/threonine-protein kinase</keyword>
<dbReference type="InterPro" id="IPR017441">
    <property type="entry name" value="Protein_kinase_ATP_BS"/>
</dbReference>
<comment type="caution">
    <text evidence="19">The sequence shown here is derived from an EMBL/GenBank/DDBJ whole genome shotgun (WGS) entry which is preliminary data.</text>
</comment>
<dbReference type="InterPro" id="IPR000719">
    <property type="entry name" value="Prot_kinase_dom"/>
</dbReference>
<evidence type="ECO:0000256" key="5">
    <source>
        <dbReference type="ARBA" id="ARBA00022692"/>
    </source>
</evidence>
<dbReference type="SMART" id="SM00220">
    <property type="entry name" value="S_TKc"/>
    <property type="match status" value="1"/>
</dbReference>
<sequence>MLNLVFFSLHHLLFTSAHHYLTGDIAVNCGSAGISTAFNGREWIGDTKSKPTSSPQINGSSTSSSVVHNLVSTDPVPYKTARISRTQFSYTFRVSPGHKLIRLHFSPASYRHFEKSMDFFTVQAGSFTLLSNFSASITADALGVKSFVKEYCLNIEENQTLDIIFSPEHSLSHKTYAFINGIEVISMPPDLYYSHVGDLGAQVVGQKSRIYIDNSTALEIMQRLNIISYPIPSVDNSGMFRMWGTVPNKNANKINNFTWKIPVDVGYGYLVRLHFCEKGLQMPETGHLVFGILINDMIAEANVDTGKGADDILLYRDYIVMVKGRKDEGRRDILISLQLKDALKGLEIFKLSNQENSLASPNPLPPARSPSTVTLQNLPSTLGHGNTIVTRAVIVIIVINIITHKLRQTWEANSTEDRNKPPALTERICRPFSLAEIQLATECFNDALVIGKGGFGKVYKGFIDNGQQIVAIKRLDSNSKQGKREFWAEVRTLSKLHHYNLVSLIGYCNECQEMILLYEYIPSGTLADHLFGLGSKSDYHSSLSWKQRLRICIGVGRGLDYLHSGTDQEIIHRDIKASNILLDENLEAKISDFGLAKLQKKSYVQSYFSTNVKGTFGYFDPDYFRTRKLTRKSDTYAFGVVLLEVLSGRAAVDPRGSEDKLSLTMWAQYCISKGEIDQLVASSLRGQISPESLMTFLEVAKRCLHNEPKKRPTMAQVVVQLEFALEQQEYVIEITSSDGVWPCTGETIQSISTGIQEMSSVEERNITAQPAERYKCEILQNAEPLGRGSPVDKRKSNAYKLSRFWPWDAFWNRVKPSKKTELDPFSISEYFEENVDLHRFDWETIAAATNKFSLSNKIGIGGFGSVYKGILSTGQEVAVKRGTSNSRQGLAELKNEVLLISKLQHPNLIKLLGYCFHREEIILIYEFMKNKSLDAHIFG</sequence>
<dbReference type="FunFam" id="2.60.120.430:FF:000003">
    <property type="entry name" value="FERONIA receptor-like kinase"/>
    <property type="match status" value="1"/>
</dbReference>
<evidence type="ECO:0000256" key="12">
    <source>
        <dbReference type="ARBA" id="ARBA00023136"/>
    </source>
</evidence>
<keyword evidence="14" id="KW-0325">Glycoprotein</keyword>
<name>A0ABD1WKY6_9LAMI</name>
<dbReference type="SUPFAM" id="SSF56112">
    <property type="entry name" value="Protein kinase-like (PK-like)"/>
    <property type="match status" value="2"/>
</dbReference>
<dbReference type="FunFam" id="1.10.510.10:FF:000146">
    <property type="entry name" value="LRR receptor-like serine/threonine-protein kinase IOS1"/>
    <property type="match status" value="1"/>
</dbReference>
<feature type="compositionally biased region" description="Polar residues" evidence="16">
    <location>
        <begin position="50"/>
        <end position="65"/>
    </location>
</feature>
<feature type="chain" id="PRO_5044807460" evidence="17">
    <location>
        <begin position="18"/>
        <end position="939"/>
    </location>
</feature>
<dbReference type="InterPro" id="IPR051824">
    <property type="entry name" value="LRR_Rcpt-Like_S/T_Kinase"/>
</dbReference>
<dbReference type="AlphaFoldDB" id="A0ABD1WKY6"/>
<protein>
    <submittedName>
        <fullName evidence="19">Receptor-like protein kinase FERONIA</fullName>
    </submittedName>
</protein>
<dbReference type="GO" id="GO:0004674">
    <property type="term" value="F:protein serine/threonine kinase activity"/>
    <property type="evidence" value="ECO:0007669"/>
    <property type="project" value="UniProtKB-KW"/>
</dbReference>
<comment type="subcellular location">
    <subcellularLocation>
        <location evidence="1">Membrane</location>
        <topology evidence="1">Single-pass type I membrane protein</topology>
    </subcellularLocation>
</comment>
<evidence type="ECO:0000256" key="17">
    <source>
        <dbReference type="SAM" id="SignalP"/>
    </source>
</evidence>
<dbReference type="PANTHER" id="PTHR48006">
    <property type="entry name" value="LEUCINE-RICH REPEAT-CONTAINING PROTEIN DDB_G0281931-RELATED"/>
    <property type="match status" value="1"/>
</dbReference>
<reference evidence="20" key="1">
    <citation type="submission" date="2024-07" db="EMBL/GenBank/DDBJ databases">
        <title>Two chromosome-level genome assemblies of Korean endemic species Abeliophyllum distichum and Forsythia ovata (Oleaceae).</title>
        <authorList>
            <person name="Jang H."/>
        </authorList>
    </citation>
    <scope>NUCLEOTIDE SEQUENCE [LARGE SCALE GENOMIC DNA]</scope>
</reference>
<dbReference type="Gene3D" id="2.60.120.430">
    <property type="entry name" value="Galactose-binding lectin"/>
    <property type="match status" value="2"/>
</dbReference>
<keyword evidence="6 17" id="KW-0732">Signal</keyword>
<keyword evidence="8 15" id="KW-0547">Nucleotide-binding</keyword>
<evidence type="ECO:0000313" key="19">
    <source>
        <dbReference type="EMBL" id="KAL2549363.1"/>
    </source>
</evidence>
<evidence type="ECO:0000256" key="1">
    <source>
        <dbReference type="ARBA" id="ARBA00004479"/>
    </source>
</evidence>
<keyword evidence="5" id="KW-0812">Transmembrane</keyword>
<keyword evidence="9" id="KW-0418">Kinase</keyword>
<dbReference type="PANTHER" id="PTHR48006:SF100">
    <property type="entry name" value="LRR RECEPTOR-LIKE SERINE_THREONINE-KINASE-RELATED"/>
    <property type="match status" value="1"/>
</dbReference>
<evidence type="ECO:0000256" key="8">
    <source>
        <dbReference type="ARBA" id="ARBA00022741"/>
    </source>
</evidence>
<dbReference type="Proteomes" id="UP001604277">
    <property type="component" value="Unassembled WGS sequence"/>
</dbReference>
<evidence type="ECO:0000256" key="13">
    <source>
        <dbReference type="ARBA" id="ARBA00023170"/>
    </source>
</evidence>
<proteinExistence type="predicted"/>
<evidence type="ECO:0000256" key="14">
    <source>
        <dbReference type="ARBA" id="ARBA00023180"/>
    </source>
</evidence>
<dbReference type="Gene3D" id="3.30.200.20">
    <property type="entry name" value="Phosphorylase Kinase, domain 1"/>
    <property type="match status" value="2"/>
</dbReference>
<dbReference type="FunFam" id="3.30.200.20:FF:000727">
    <property type="entry name" value="Cysteine-rich RLK (RECEPTOR-like protein kinase) 23"/>
    <property type="match status" value="1"/>
</dbReference>
<feature type="binding site" evidence="15">
    <location>
        <position position="473"/>
    </location>
    <ligand>
        <name>ATP</name>
        <dbReference type="ChEBI" id="CHEBI:30616"/>
    </ligand>
</feature>
<evidence type="ECO:0000313" key="20">
    <source>
        <dbReference type="Proteomes" id="UP001604277"/>
    </source>
</evidence>
<keyword evidence="3" id="KW-0597">Phosphoprotein</keyword>
<gene>
    <name evidence="19" type="ORF">Fot_10893</name>
</gene>
<dbReference type="Pfam" id="PF07714">
    <property type="entry name" value="PK_Tyr_Ser-Thr"/>
    <property type="match status" value="2"/>
</dbReference>
<accession>A0ABD1WKY6</accession>
<keyword evidence="11" id="KW-1133">Transmembrane helix</keyword>
<evidence type="ECO:0000256" key="3">
    <source>
        <dbReference type="ARBA" id="ARBA00022553"/>
    </source>
</evidence>